<accession>A0A336LEB2</accession>
<evidence type="ECO:0000256" key="6">
    <source>
        <dbReference type="SAM" id="Coils"/>
    </source>
</evidence>
<feature type="domain" description="CP-type G" evidence="8">
    <location>
        <begin position="173"/>
        <end position="414"/>
    </location>
</feature>
<dbReference type="InterPro" id="IPR043358">
    <property type="entry name" value="GNL1-like"/>
</dbReference>
<evidence type="ECO:0000256" key="1">
    <source>
        <dbReference type="ARBA" id="ARBA00022553"/>
    </source>
</evidence>
<reference evidence="10" key="2">
    <citation type="submission" date="2018-07" db="EMBL/GenBank/DDBJ databases">
        <authorList>
            <person name="Quirk P.G."/>
            <person name="Krulwich T.A."/>
        </authorList>
    </citation>
    <scope>NUCLEOTIDE SEQUENCE</scope>
</reference>
<feature type="coiled-coil region" evidence="6">
    <location>
        <begin position="81"/>
        <end position="108"/>
    </location>
</feature>
<dbReference type="PROSITE" id="PS51721">
    <property type="entry name" value="G_CP"/>
    <property type="match status" value="1"/>
</dbReference>
<dbReference type="EMBL" id="UFQT01004106">
    <property type="protein sequence ID" value="SSX35502.1"/>
    <property type="molecule type" value="Genomic_DNA"/>
</dbReference>
<proteinExistence type="predicted"/>
<dbReference type="InterPro" id="IPR027417">
    <property type="entry name" value="P-loop_NTPase"/>
</dbReference>
<dbReference type="GO" id="GO:0005525">
    <property type="term" value="F:GTP binding"/>
    <property type="evidence" value="ECO:0007669"/>
    <property type="project" value="UniProtKB-KW"/>
</dbReference>
<dbReference type="InterPro" id="IPR030378">
    <property type="entry name" value="G_CP_dom"/>
</dbReference>
<dbReference type="VEuPathDB" id="VectorBase:CSON010204"/>
<evidence type="ECO:0000313" key="10">
    <source>
        <dbReference type="EMBL" id="SSX35502.1"/>
    </source>
</evidence>
<dbReference type="Gene3D" id="3.40.50.300">
    <property type="entry name" value="P-loop containing nucleotide triphosphate hydrolases"/>
    <property type="match status" value="1"/>
</dbReference>
<dbReference type="PANTHER" id="PTHR45709">
    <property type="entry name" value="LARGE SUBUNIT GTPASE 1 HOMOLOG-RELATED"/>
    <property type="match status" value="1"/>
</dbReference>
<feature type="compositionally biased region" description="Low complexity" evidence="7">
    <location>
        <begin position="313"/>
        <end position="323"/>
    </location>
</feature>
<protein>
    <recommendedName>
        <fullName evidence="5">Guanine nucleotide-binding protein-like 1</fullName>
    </recommendedName>
</protein>
<evidence type="ECO:0000256" key="3">
    <source>
        <dbReference type="ARBA" id="ARBA00023134"/>
    </source>
</evidence>
<keyword evidence="2" id="KW-0547">Nucleotide-binding</keyword>
<feature type="region of interest" description="Disordered" evidence="7">
    <location>
        <begin position="309"/>
        <end position="329"/>
    </location>
</feature>
<feature type="region of interest" description="Disordered" evidence="7">
    <location>
        <begin position="549"/>
        <end position="602"/>
    </location>
</feature>
<feature type="compositionally biased region" description="Acidic residues" evidence="7">
    <location>
        <begin position="573"/>
        <end position="582"/>
    </location>
</feature>
<dbReference type="PRINTS" id="PR00326">
    <property type="entry name" value="GTP1OBG"/>
</dbReference>
<evidence type="ECO:0000259" key="8">
    <source>
        <dbReference type="PROSITE" id="PS51721"/>
    </source>
</evidence>
<feature type="compositionally biased region" description="Basic and acidic residues" evidence="7">
    <location>
        <begin position="560"/>
        <end position="570"/>
    </location>
</feature>
<dbReference type="EMBL" id="UFQS01004106">
    <property type="protein sequence ID" value="SSX16176.1"/>
    <property type="molecule type" value="Genomic_DNA"/>
</dbReference>
<evidence type="ECO:0000256" key="5">
    <source>
        <dbReference type="ARBA" id="ARBA00039902"/>
    </source>
</evidence>
<evidence type="ECO:0000256" key="2">
    <source>
        <dbReference type="ARBA" id="ARBA00022741"/>
    </source>
</evidence>
<organism evidence="9">
    <name type="scientific">Culicoides sonorensis</name>
    <name type="common">Biting midge</name>
    <dbReference type="NCBI Taxonomy" id="179676"/>
    <lineage>
        <taxon>Eukaryota</taxon>
        <taxon>Metazoa</taxon>
        <taxon>Ecdysozoa</taxon>
        <taxon>Arthropoda</taxon>
        <taxon>Hexapoda</taxon>
        <taxon>Insecta</taxon>
        <taxon>Pterygota</taxon>
        <taxon>Neoptera</taxon>
        <taxon>Endopterygota</taxon>
        <taxon>Diptera</taxon>
        <taxon>Nematocera</taxon>
        <taxon>Chironomoidea</taxon>
        <taxon>Ceratopogonidae</taxon>
        <taxon>Ceratopogoninae</taxon>
        <taxon>Culicoides</taxon>
        <taxon>Monoculicoides</taxon>
    </lineage>
</organism>
<sequence length="602" mass="69382">MPQGRRKIPFSGKQKKQQLFEKKQSKAPNRNLIRKVENDTDDTEISEDLANAVGSSLGETVQKINLQPNLDSRSKSNRYVLQFHKETNKQLKEMREEARKSLEYVSEKELEVGDEYFKGYDFPKRPKWSFAMSKEQVDANENKYFFKYITALEKQHYDEMRQLSYCELNLETWRQLWRVIEISDIILFIVDVRMPSYMFPPSVYHYVNDELGKRLILVLNKVDLVPSTIVLAWKSYFEKKYPNIRIVMFTSYPAYNLRGHQENSTGLKIRRRRGRMRMAVEGAQQVFAACKEIVGDSVDLSSWESKIQEESSEISTATNTENTNYDEENEKVVSETTHEEIKLFEFEEHVKYKDGILTVGCVGFPNVGKSSLLNALMGKKVVSVSRTPGHTKHFQTIFLTKNVRLCDCPGLVFPSGTPRMIQVLLGSYPIAQLREPFASVKYLAERIDLPTLLNVKHPEGEDNEWSATDVCEAWALKRGFLTAKAARPDSYRAANSLLRMALDGKLTLALRPVGYLERIDEFSESPELVEVERIQSLGRYVVSKGWKDDFRSESEEEEEVILKEKPKNSNELEQNEDEESSEDEKNAPQSSNPFDLLGDSDD</sequence>
<dbReference type="InterPro" id="IPR006073">
    <property type="entry name" value="GTP-bd"/>
</dbReference>
<dbReference type="AlphaFoldDB" id="A0A336LEB2"/>
<name>A0A336LEB2_CULSO</name>
<keyword evidence="3" id="KW-0342">GTP-binding</keyword>
<dbReference type="GO" id="GO:0003924">
    <property type="term" value="F:GTPase activity"/>
    <property type="evidence" value="ECO:0007669"/>
    <property type="project" value="InterPro"/>
</dbReference>
<evidence type="ECO:0000313" key="9">
    <source>
        <dbReference type="EMBL" id="SSX16176.1"/>
    </source>
</evidence>
<dbReference type="Pfam" id="PF01926">
    <property type="entry name" value="MMR_HSR1"/>
    <property type="match status" value="1"/>
</dbReference>
<feature type="region of interest" description="Disordered" evidence="7">
    <location>
        <begin position="1"/>
        <end position="31"/>
    </location>
</feature>
<dbReference type="SUPFAM" id="SSF52540">
    <property type="entry name" value="P-loop containing nucleoside triphosphate hydrolases"/>
    <property type="match status" value="1"/>
</dbReference>
<reference evidence="9" key="1">
    <citation type="submission" date="2018-04" db="EMBL/GenBank/DDBJ databases">
        <authorList>
            <person name="Go L.Y."/>
            <person name="Mitchell J.A."/>
        </authorList>
    </citation>
    <scope>NUCLEOTIDE SEQUENCE</scope>
    <source>
        <tissue evidence="9">Whole organism</tissue>
    </source>
</reference>
<comment type="function">
    <text evidence="4">Possible regulatory or functional link with the histocompatibility cluster.</text>
</comment>
<gene>
    <name evidence="9" type="primary">CSON010204</name>
</gene>
<feature type="compositionally biased region" description="Basic residues" evidence="7">
    <location>
        <begin position="1"/>
        <end position="16"/>
    </location>
</feature>
<keyword evidence="6" id="KW-0175">Coiled coil</keyword>
<dbReference type="CDD" id="cd01857">
    <property type="entry name" value="HSR1_MMR1"/>
    <property type="match status" value="1"/>
</dbReference>
<dbReference type="PANTHER" id="PTHR45709:SF3">
    <property type="entry name" value="GUANINE NUCLEOTIDE-BINDING PROTEIN-LIKE 1"/>
    <property type="match status" value="1"/>
</dbReference>
<keyword evidence="1" id="KW-0597">Phosphoprotein</keyword>
<evidence type="ECO:0000256" key="4">
    <source>
        <dbReference type="ARBA" id="ARBA00037770"/>
    </source>
</evidence>
<dbReference type="OMA" id="CDFPVRP"/>
<evidence type="ECO:0000256" key="7">
    <source>
        <dbReference type="SAM" id="MobiDB-lite"/>
    </source>
</evidence>